<dbReference type="Pfam" id="PF07690">
    <property type="entry name" value="MFS_1"/>
    <property type="match status" value="1"/>
</dbReference>
<evidence type="ECO:0000256" key="3">
    <source>
        <dbReference type="ARBA" id="ARBA00022692"/>
    </source>
</evidence>
<comment type="caution">
    <text evidence="7">The sequence shown here is derived from an EMBL/GenBank/DDBJ whole genome shotgun (WGS) entry which is preliminary data.</text>
</comment>
<evidence type="ECO:0000256" key="4">
    <source>
        <dbReference type="ARBA" id="ARBA00022989"/>
    </source>
</evidence>
<keyword evidence="3 6" id="KW-0812">Transmembrane</keyword>
<dbReference type="SUPFAM" id="SSF103473">
    <property type="entry name" value="MFS general substrate transporter"/>
    <property type="match status" value="1"/>
</dbReference>
<dbReference type="OrthoDB" id="2985014at2759"/>
<gene>
    <name evidence="7" type="ORF">F8M41_019396</name>
</gene>
<dbReference type="PANTHER" id="PTHR43791">
    <property type="entry name" value="PERMEASE-RELATED"/>
    <property type="match status" value="1"/>
</dbReference>
<protein>
    <submittedName>
        <fullName evidence="7">MFS general substrate transporter</fullName>
    </submittedName>
</protein>
<feature type="transmembrane region" description="Helical" evidence="6">
    <location>
        <begin position="208"/>
        <end position="228"/>
    </location>
</feature>
<dbReference type="FunFam" id="1.20.1250.20:FF:000013">
    <property type="entry name" value="MFS general substrate transporter"/>
    <property type="match status" value="1"/>
</dbReference>
<feature type="transmembrane region" description="Helical" evidence="6">
    <location>
        <begin position="406"/>
        <end position="428"/>
    </location>
</feature>
<evidence type="ECO:0000313" key="8">
    <source>
        <dbReference type="Proteomes" id="UP000439903"/>
    </source>
</evidence>
<evidence type="ECO:0000256" key="6">
    <source>
        <dbReference type="SAM" id="Phobius"/>
    </source>
</evidence>
<reference evidence="7 8" key="1">
    <citation type="journal article" date="2019" name="Environ. Microbiol.">
        <title>At the nexus of three kingdoms: the genome of the mycorrhizal fungus Gigaspora margarita provides insights into plant, endobacterial and fungal interactions.</title>
        <authorList>
            <person name="Venice F."/>
            <person name="Ghignone S."/>
            <person name="Salvioli di Fossalunga A."/>
            <person name="Amselem J."/>
            <person name="Novero M."/>
            <person name="Xianan X."/>
            <person name="Sedzielewska Toro K."/>
            <person name="Morin E."/>
            <person name="Lipzen A."/>
            <person name="Grigoriev I.V."/>
            <person name="Henrissat B."/>
            <person name="Martin F.M."/>
            <person name="Bonfante P."/>
        </authorList>
    </citation>
    <scope>NUCLEOTIDE SEQUENCE [LARGE SCALE GENOMIC DNA]</scope>
    <source>
        <strain evidence="7 8">BEG34</strain>
    </source>
</reference>
<dbReference type="PANTHER" id="PTHR43791:SF36">
    <property type="entry name" value="TRANSPORTER, PUTATIVE (AFU_ORTHOLOGUE AFUA_6G08340)-RELATED"/>
    <property type="match status" value="1"/>
</dbReference>
<comment type="subcellular location">
    <subcellularLocation>
        <location evidence="1">Membrane</location>
        <topology evidence="1">Multi-pass membrane protein</topology>
    </subcellularLocation>
</comment>
<dbReference type="InterPro" id="IPR036259">
    <property type="entry name" value="MFS_trans_sf"/>
</dbReference>
<feature type="transmembrane region" description="Helical" evidence="6">
    <location>
        <begin position="373"/>
        <end position="394"/>
    </location>
</feature>
<feature type="transmembrane region" description="Helical" evidence="6">
    <location>
        <begin position="80"/>
        <end position="98"/>
    </location>
</feature>
<dbReference type="InterPro" id="IPR011701">
    <property type="entry name" value="MFS"/>
</dbReference>
<keyword evidence="8" id="KW-1185">Reference proteome</keyword>
<feature type="transmembrane region" description="Helical" evidence="6">
    <location>
        <begin position="43"/>
        <end position="60"/>
    </location>
</feature>
<feature type="transmembrane region" description="Helical" evidence="6">
    <location>
        <begin position="341"/>
        <end position="361"/>
    </location>
</feature>
<organism evidence="7 8">
    <name type="scientific">Gigaspora margarita</name>
    <dbReference type="NCBI Taxonomy" id="4874"/>
    <lineage>
        <taxon>Eukaryota</taxon>
        <taxon>Fungi</taxon>
        <taxon>Fungi incertae sedis</taxon>
        <taxon>Mucoromycota</taxon>
        <taxon>Glomeromycotina</taxon>
        <taxon>Glomeromycetes</taxon>
        <taxon>Diversisporales</taxon>
        <taxon>Gigasporaceae</taxon>
        <taxon>Gigaspora</taxon>
    </lineage>
</organism>
<feature type="transmembrane region" description="Helical" evidence="6">
    <location>
        <begin position="174"/>
        <end position="196"/>
    </location>
</feature>
<feature type="transmembrane region" description="Helical" evidence="6">
    <location>
        <begin position="141"/>
        <end position="162"/>
    </location>
</feature>
<dbReference type="Proteomes" id="UP000439903">
    <property type="component" value="Unassembled WGS sequence"/>
</dbReference>
<keyword evidence="5 6" id="KW-0472">Membrane</keyword>
<dbReference type="AlphaFoldDB" id="A0A8H4B294"/>
<feature type="transmembrane region" description="Helical" evidence="6">
    <location>
        <begin position="434"/>
        <end position="455"/>
    </location>
</feature>
<feature type="transmembrane region" description="Helical" evidence="6">
    <location>
        <begin position="317"/>
        <end position="334"/>
    </location>
</feature>
<accession>A0A8H4B294</accession>
<feature type="transmembrane region" description="Helical" evidence="6">
    <location>
        <begin position="277"/>
        <end position="297"/>
    </location>
</feature>
<evidence type="ECO:0000256" key="1">
    <source>
        <dbReference type="ARBA" id="ARBA00004141"/>
    </source>
</evidence>
<proteinExistence type="predicted"/>
<dbReference type="EMBL" id="WTPW01000051">
    <property type="protein sequence ID" value="KAF0554315.1"/>
    <property type="molecule type" value="Genomic_DNA"/>
</dbReference>
<dbReference type="Gene3D" id="1.20.1250.20">
    <property type="entry name" value="MFS general substrate transporter like domains"/>
    <property type="match status" value="2"/>
</dbReference>
<evidence type="ECO:0000256" key="2">
    <source>
        <dbReference type="ARBA" id="ARBA00022448"/>
    </source>
</evidence>
<evidence type="ECO:0000313" key="7">
    <source>
        <dbReference type="EMBL" id="KAF0554315.1"/>
    </source>
</evidence>
<name>A0A8H4B294_GIGMA</name>
<sequence>MTFEERTEKGITDYEISSKTNQDAASYDSYTFKVMEKRVLRKFDIFILPLCTLLYLFMLVDRSNISNAIAAGFTDKYLESSSIGFNVAVSAHLIGYVLFEIPSSLISKVLGFHVWIPIIMVIWAGISMSQAAVTSAVQLGIVRFFLGAAEAGFSPAVIDYICLFYARKEITFRYGIFMALAIISGAFTGLLAYGILQIKGSALKGFQIMFLIEGIPTIILAIIVAIFFTRGPGNARFLTRDERTFTIERLRPEGGVDEKDTSVMKSQTKSAFYDPRVYGYIIAATAGSILNNVLNYFLPTLVKQLGYSSVDAQLMSVPPFLIATVVMLTISWLSDKYQVRAVPLLIADTITIIGTAGMLGTSAYDPSLFKLRYFFIILLACGIYSAQVIIYSWITGNVVGQYKRNITIATGFTFGNIGGVIGILLFPLNLAPSFTTGTIVCLSMMILQFVVALIMKFHLEYENKRRDLATLSKYNVQLNTSELKNTKLIREKAARLVEHEPKFDEILCDTHPNWRYIV</sequence>
<evidence type="ECO:0000256" key="5">
    <source>
        <dbReference type="ARBA" id="ARBA00023136"/>
    </source>
</evidence>
<keyword evidence="4 6" id="KW-1133">Transmembrane helix</keyword>
<keyword evidence="2" id="KW-0813">Transport</keyword>
<feature type="transmembrane region" description="Helical" evidence="6">
    <location>
        <begin position="110"/>
        <end position="129"/>
    </location>
</feature>
<dbReference type="GO" id="GO:0022857">
    <property type="term" value="F:transmembrane transporter activity"/>
    <property type="evidence" value="ECO:0007669"/>
    <property type="project" value="InterPro"/>
</dbReference>
<dbReference type="GO" id="GO:0016020">
    <property type="term" value="C:membrane"/>
    <property type="evidence" value="ECO:0007669"/>
    <property type="project" value="UniProtKB-SubCell"/>
</dbReference>